<protein>
    <submittedName>
        <fullName evidence="10">WSC domain-containing protein</fullName>
    </submittedName>
</protein>
<keyword evidence="2" id="KW-0812">Transmembrane</keyword>
<sequence length="714" mass="77998">NGCRSSYRPNPSRPQLVVSSSYSKATYWTEAIPNVAGCIQRCNTAASSCLAVLFNRQARLCYLLKFYHRAGLARPSDLLRRRRLQLAGHVIRAEAYCPEPVQEVLLLTLQAPYRRGQAKTRRYVDCLLADAGAPDSAGVSSVTPPQAQWRLNRPGKANSEQRPDLKNNAARGIFWRTLREKHACMTPVHSGSGISWLLCSNEYIQTEFELFVPNIWAYISAKSTVGHLKLLSPVKSSNASSVSLAVHEVRPKSFDGTWYSNEIASVTKLSRPCQRPRPGQTQSWFWHTPALIESLAVRSEDTPRGTVRASTGTGLLLQQLGRYLAQAVDNFDSIFRVIWTAFDQVGQGQRFAPSSPSALAGPPGDGAAAADYGSPKVALGVRRQQSHIARCLGVVQEHEAQHPSPVLHRGDHNVTSRRQHRAIVDFERRRSRKEAAAELGFFEASYGTLLLPTGSFSGTEGLNRSGPTGGLAYGMPSPPDRRDSTATFTDQDSTLMMLVLRLGAALVFAASVALGDKTYEYSYLGCFVDSADRDLNGLTNITKMADFEVKSYVAVQGTAMTPDYCANVCSLGGFPYFGLQLNSYCFCGRSYGSHGQAEDSDCNTPCGGNASINCGGPWRNSVFAMRYGSDNGCRSSYRPNPSRPQLVVSSSYSKATYWTEAIPNVAGCIQMCNTAASSCLAVLFNRQARLCQLLKFALVPQALSTVEGEFYARG</sequence>
<feature type="region of interest" description="Disordered" evidence="7">
    <location>
        <begin position="350"/>
        <end position="371"/>
    </location>
</feature>
<dbReference type="SMART" id="SM00321">
    <property type="entry name" value="WSC"/>
    <property type="match status" value="1"/>
</dbReference>
<evidence type="ECO:0000256" key="2">
    <source>
        <dbReference type="ARBA" id="ARBA00022692"/>
    </source>
</evidence>
<feature type="region of interest" description="Disordered" evidence="7">
    <location>
        <begin position="138"/>
        <end position="163"/>
    </location>
</feature>
<feature type="compositionally biased region" description="Low complexity" evidence="7">
    <location>
        <begin position="352"/>
        <end position="371"/>
    </location>
</feature>
<accession>A0A1I8GHT9</accession>
<evidence type="ECO:0000313" key="9">
    <source>
        <dbReference type="Proteomes" id="UP000095280"/>
    </source>
</evidence>
<keyword evidence="9" id="KW-1185">Reference proteome</keyword>
<comment type="subcellular location">
    <subcellularLocation>
        <location evidence="1">Membrane</location>
        <topology evidence="1">Single-pass membrane protein</topology>
    </subcellularLocation>
</comment>
<dbReference type="WBParaSite" id="maker-uti_cns_0001933-snap-gene-0.2-mRNA-1">
    <property type="protein sequence ID" value="maker-uti_cns_0001933-snap-gene-0.2-mRNA-1"/>
    <property type="gene ID" value="maker-uti_cns_0001933-snap-gene-0.2"/>
</dbReference>
<dbReference type="InterPro" id="IPR051836">
    <property type="entry name" value="Kremen_rcpt"/>
</dbReference>
<evidence type="ECO:0000313" key="10">
    <source>
        <dbReference type="WBParaSite" id="maker-uti_cns_0001933-snap-gene-0.2-mRNA-1"/>
    </source>
</evidence>
<evidence type="ECO:0000256" key="6">
    <source>
        <dbReference type="ARBA" id="ARBA00023180"/>
    </source>
</evidence>
<evidence type="ECO:0000256" key="1">
    <source>
        <dbReference type="ARBA" id="ARBA00004167"/>
    </source>
</evidence>
<evidence type="ECO:0000256" key="7">
    <source>
        <dbReference type="SAM" id="MobiDB-lite"/>
    </source>
</evidence>
<keyword evidence="6" id="KW-0325">Glycoprotein</keyword>
<evidence type="ECO:0000256" key="4">
    <source>
        <dbReference type="ARBA" id="ARBA00022989"/>
    </source>
</evidence>
<name>A0A1I8GHT9_9PLAT</name>
<dbReference type="PANTHER" id="PTHR24269">
    <property type="entry name" value="KREMEN PROTEIN"/>
    <property type="match status" value="1"/>
</dbReference>
<keyword evidence="5" id="KW-0472">Membrane</keyword>
<evidence type="ECO:0000256" key="3">
    <source>
        <dbReference type="ARBA" id="ARBA00022729"/>
    </source>
</evidence>
<dbReference type="GO" id="GO:0005886">
    <property type="term" value="C:plasma membrane"/>
    <property type="evidence" value="ECO:0007669"/>
    <property type="project" value="TreeGrafter"/>
</dbReference>
<organism evidence="9 10">
    <name type="scientific">Macrostomum lignano</name>
    <dbReference type="NCBI Taxonomy" id="282301"/>
    <lineage>
        <taxon>Eukaryota</taxon>
        <taxon>Metazoa</taxon>
        <taxon>Spiralia</taxon>
        <taxon>Lophotrochozoa</taxon>
        <taxon>Platyhelminthes</taxon>
        <taxon>Rhabditophora</taxon>
        <taxon>Macrostomorpha</taxon>
        <taxon>Macrostomida</taxon>
        <taxon>Macrostomidae</taxon>
        <taxon>Macrostomum</taxon>
    </lineage>
</organism>
<feature type="domain" description="WSC" evidence="8">
    <location>
        <begin position="520"/>
        <end position="626"/>
    </location>
</feature>
<proteinExistence type="predicted"/>
<dbReference type="Proteomes" id="UP000095280">
    <property type="component" value="Unplaced"/>
</dbReference>
<evidence type="ECO:0000256" key="5">
    <source>
        <dbReference type="ARBA" id="ARBA00023136"/>
    </source>
</evidence>
<dbReference type="PROSITE" id="PS51212">
    <property type="entry name" value="WSC"/>
    <property type="match status" value="1"/>
</dbReference>
<evidence type="ECO:0000259" key="8">
    <source>
        <dbReference type="PROSITE" id="PS51212"/>
    </source>
</evidence>
<dbReference type="Pfam" id="PF01822">
    <property type="entry name" value="WSC"/>
    <property type="match status" value="1"/>
</dbReference>
<dbReference type="AlphaFoldDB" id="A0A1I8GHT9"/>
<reference evidence="10" key="1">
    <citation type="submission" date="2016-11" db="UniProtKB">
        <authorList>
            <consortium name="WormBaseParasite"/>
        </authorList>
    </citation>
    <scope>IDENTIFICATION</scope>
</reference>
<dbReference type="InterPro" id="IPR002889">
    <property type="entry name" value="WSC_carb-bd"/>
</dbReference>
<keyword evidence="3" id="KW-0732">Signal</keyword>
<keyword evidence="4" id="KW-1133">Transmembrane helix</keyword>
<dbReference type="PANTHER" id="PTHR24269:SF16">
    <property type="entry name" value="PROTEIN SLG1"/>
    <property type="match status" value="1"/>
</dbReference>